<reference key="4">
    <citation type="journal article" date="1999" name="Nature">
        <title>Sequence and analysis of chromosome 4 of the plant Arabidopsis thaliana.</title>
        <authorList>
            <consortium name="EU"/>
            <consortium name="CSHL and WU Arabidopsis Sequencing Project"/>
            <person name="Mayer K."/>
            <person name="Schuller C."/>
            <person name="Wambutt R."/>
            <person name="Murphy G."/>
            <person name="Volckaert G."/>
            <person name="Pohl T."/>
            <person name="Dusterhoft A."/>
            <person name="Stiekema W."/>
            <person name="Entian K.D."/>
            <person name="Terryn N."/>
            <person name="Harris B."/>
            <person name="Ansorge W."/>
            <person name="Brandt P."/>
            <person name="Grivell L."/>
            <person name="Rieger M."/>
            <person name="Weichselgartner M."/>
            <person name="de Simone V."/>
            <person name="Obermaier B."/>
            <person name="Mache R."/>
            <person name="Muller M."/>
            <person name="Kreis M."/>
            <person name="Delseny M."/>
            <person name="Puigdomenech P."/>
            <person name="Watson M."/>
            <person name="Schmidtheini T."/>
            <person name="Reichert B."/>
            <person name="Portatelle D."/>
            <person name="Perez-Alonso M."/>
            <person name="Boutry M."/>
            <person name="Bancroft I."/>
            <person name="Vos P."/>
            <person name="Hoheisel J."/>
            <person name="Zimmermann W."/>
            <person name="Wedler H."/>
            <person name="Ridley P."/>
            <person name="Langham S.A."/>
            <person name="McCullagh B."/>
            <person name="Bilham L."/>
            <person name="Robben J."/>
            <person name="Van der Schueren J."/>
            <person name="Grymonprez B."/>
            <person name="Chuang Y.J."/>
            <person name="Vandenbussche F."/>
            <person name="Braeken M."/>
            <person name="Weltjens I."/>
            <person name="Voet M."/>
            <person name="Bastiaens I."/>
            <person name="Aert R."/>
            <person name="Defoor E."/>
            <person name="Weitzenegger T."/>
            <person name="Bothe G."/>
            <person name="Ramsperger U."/>
            <person name="Hilbert H."/>
            <person name="Braun M."/>
            <person name="Holzer E."/>
            <person name="Brandt A."/>
            <person name="Peters S."/>
            <person name="van Staveren M."/>
            <person name="Dirske W."/>
            <person name="Mooijman P."/>
            <person name="Klein Lankhorst R."/>
            <person name="Rose M."/>
            <person name="Hauf J."/>
            <person name="Kotter P."/>
            <person name="Berneiser S."/>
            <person name="Hempel S."/>
            <person name="Feldpausch M."/>
            <person name="Lamberth S."/>
            <person name="Van den Daele H."/>
            <person name="De Keyser A."/>
            <person name="Buysshaert C."/>
            <person name="Gielen J."/>
            <person name="Villarroel R."/>
            <person name="De Clercq R."/>
            <person name="Van Montagu M."/>
            <person name="Rogers J."/>
            <person name="Cronin A."/>
            <person name="Quail M."/>
            <person name="Bray-Allen S."/>
            <person name="Clark L."/>
            <person name="Doggett J."/>
            <person name="Hall S."/>
            <person name="Kay M."/>
            <person name="Lennard N."/>
            <person name="McLay K."/>
            <person name="Mayes R."/>
            <person name="Pettett A."/>
            <person name="Rajandream M.A."/>
            <person name="Lyne M."/>
            <person name="Benes V."/>
            <person name="Rechmann S."/>
            <person name="Borkova D."/>
            <person name="Blocker H."/>
            <person name="Scharfe M."/>
            <person name="Grimm M."/>
            <person name="Lohnert T.H."/>
            <person name="Dose S."/>
            <person name="de Haan M."/>
            <person name="Maarse A."/>
            <person name="Schafer M."/>
            <person name="Muller-Auer S."/>
            <person name="Gabel C."/>
            <person name="Fuchs M."/>
            <person name="Fartmann B."/>
            <person name="Granderath K."/>
            <person name="Dauner D."/>
            <person name="Herzl A."/>
            <person name="Neumann S."/>
            <person name="Argiriou A."/>
            <person name="Vitale D."/>
            <person name="Liguori R."/>
            <person name="Piravandi E."/>
            <person name="Massenet O."/>
            <person name="Quigley F."/>
            <person name="Clabauld G."/>
            <person name="Mundlein A."/>
            <person name="Felber R."/>
            <person name="Schnabl S."/>
            <person name="Hiller R."/>
            <person name="Schmidt W."/>
            <person name="Lecharny A."/>
            <person name="Aubourg S."/>
            <person name="Chefdor F."/>
            <person name="Cooke R."/>
            <person name="Berger C."/>
            <person name="Montfort A."/>
            <person name="Casacuberta E."/>
            <person name="Gibbons T."/>
            <person name="Weber N."/>
            <person name="Vandenbol M."/>
            <person name="Bargues M."/>
            <person name="Terol J."/>
            <person name="Torres A."/>
            <person name="Perez-Perez A."/>
            <person name="Purnelle B."/>
            <person name="Bent E."/>
            <person name="Johnson S."/>
            <person name="Tacon D."/>
            <person name="Jesse T."/>
            <person name="Heijnen L."/>
            <person name="Schwarz S."/>
            <person name="Scholler P."/>
            <person name="Heber S."/>
            <person name="Francs P."/>
            <person name="Bielke C."/>
            <person name="Frishman D."/>
            <person name="Haase D."/>
            <person name="Lemcke K."/>
            <person name="Mewes H.W."/>
            <person name="Stocker S."/>
            <person name="Zaccaria P."/>
            <person name="Bevan M."/>
            <person name="Wilson R.K."/>
            <person name="de la Bastide M."/>
            <person name="Habermann K."/>
            <person name="Parnell L."/>
            <person name="Dedhia N."/>
            <person name="Gnoj L."/>
            <person name="Schutz K."/>
            <person name="Huang E."/>
            <person name="Spiegel L."/>
            <person name="Sehkon M."/>
            <person name="Murray J."/>
            <person name="Sheet P."/>
            <person name="Cordes M."/>
            <person name="Abu-Threideh J."/>
            <person name="Stoneking T."/>
            <person name="Kalicki J."/>
            <person name="Graves T."/>
            <person name="Harmon G."/>
            <person name="Edwards J."/>
            <person name="Latreille P."/>
            <person name="Courtney L."/>
            <person name="Cloud J."/>
            <person name="Abbott A."/>
            <person name="Scott K."/>
            <person name="Johnson D."/>
            <person name="Minx P."/>
            <person name="Bentley D."/>
            <person name="Fulton B."/>
            <person name="Miller N."/>
            <person name="Greco T."/>
            <person name="Kemp K."/>
            <person name="Kramer J."/>
            <person name="Fulton L."/>
            <person name="Mardis E."/>
            <person name="Dante M."/>
            <person name="Pepin K."/>
            <person name="Hillier L."/>
            <person name="Nelson J."/>
            <person name="Spieth J."/>
            <person name="Ryan E."/>
            <person name="Andrews S."/>
            <person name="Geisel C."/>
            <person name="Layman D."/>
            <person name="Du H."/>
            <person name="Ali J."/>
            <person name="Berghoff A."/>
            <person name="Jones K."/>
            <person name="Drone K."/>
            <person name="Cotton M."/>
            <person name="Joshu C."/>
            <person name="Antonoiu B."/>
            <person name="Zidanic M."/>
            <person name="Strong C."/>
            <person name="Sun H."/>
            <person name="Lamar B."/>
            <person name="Yordan C."/>
            <person name="Ma P."/>
            <person name="Zhong J."/>
            <person name="Preston R."/>
            <person name="Vil D."/>
            <person name="Shekher M."/>
            <person name="Matero A."/>
            <person name="Shah R."/>
            <person name="Swaby I.K."/>
            <person name="O'Shaughnessy A."/>
            <person name="Rodriguez M."/>
            <person name="Hoffmann J."/>
            <person name="Till S."/>
            <person name="Granat S."/>
            <person name="Shohdy N."/>
            <person name="Hasegawa A."/>
            <person name="Hameed A."/>
            <person name="Lodhi M."/>
            <person name="Johnson A."/>
            <person name="Chen E."/>
            <person name="Marra M."/>
            <person name="Martienssen R."/>
            <person name="McCombie W.R."/>
        </authorList>
    </citation>
    <scope>NUCLEOTIDE SEQUENCE [LARGE SCALE GENOMIC DNA]</scope>
    <source>
        <strain>cv. Columbia</strain>
    </source>
</reference>
<evidence type="ECO:0000259" key="1">
    <source>
        <dbReference type="Pfam" id="PF13456"/>
    </source>
</evidence>
<dbReference type="GO" id="GO:0003676">
    <property type="term" value="F:nucleic acid binding"/>
    <property type="evidence" value="ECO:0007669"/>
    <property type="project" value="InterPro"/>
</dbReference>
<reference evidence="3" key="6">
    <citation type="submission" date="2000-03" db="EMBL/GenBank/DDBJ databases">
        <authorList>
            <person name="EU Arabidopsis sequencing project"/>
        </authorList>
    </citation>
    <scope>NUCLEOTIDE SEQUENCE</scope>
</reference>
<dbReference type="InterPro" id="IPR036397">
    <property type="entry name" value="RNaseH_sf"/>
</dbReference>
<gene>
    <name evidence="2" type="primary">T24H24.12</name>
    <name evidence="3" type="ordered locus">At4g04060</name>
</gene>
<dbReference type="EMBL" id="AF075598">
    <property type="protein sequence ID" value="AAC28206.1"/>
    <property type="molecule type" value="Genomic_DNA"/>
</dbReference>
<dbReference type="PIR" id="T01468">
    <property type="entry name" value="T01468"/>
</dbReference>
<reference evidence="2" key="3">
    <citation type="submission" date="1998-08" db="EMBL/GenBank/DDBJ databases">
        <authorList>
            <person name="Waterston R."/>
        </authorList>
    </citation>
    <scope>NUCLEOTIDE SEQUENCE</scope>
</reference>
<dbReference type="PANTHER" id="PTHR48475:SF2">
    <property type="entry name" value="RIBONUCLEASE H"/>
    <property type="match status" value="1"/>
</dbReference>
<dbReference type="SUPFAM" id="SSF53098">
    <property type="entry name" value="Ribonuclease H-like"/>
    <property type="match status" value="2"/>
</dbReference>
<dbReference type="InterPro" id="IPR002156">
    <property type="entry name" value="RNaseH_domain"/>
</dbReference>
<dbReference type="Gene3D" id="3.30.420.10">
    <property type="entry name" value="Ribonuclease H-like superfamily/Ribonuclease H"/>
    <property type="match status" value="2"/>
</dbReference>
<evidence type="ECO:0000313" key="2">
    <source>
        <dbReference type="EMBL" id="AAC28206.1"/>
    </source>
</evidence>
<reference evidence="3" key="5">
    <citation type="submission" date="2000-03" db="EMBL/GenBank/DDBJ databases">
        <authorList>
            <person name="Lamar B."/>
            <person name="Stoneking T."/>
            <person name="Stumpf J."/>
            <person name="Mewes H.W."/>
            <person name="Lemcke K."/>
            <person name="Mayer K.F.X."/>
        </authorList>
    </citation>
    <scope>NUCLEOTIDE SEQUENCE</scope>
</reference>
<protein>
    <submittedName>
        <fullName evidence="3">Putative transposon protein</fullName>
    </submittedName>
    <submittedName>
        <fullName evidence="2">T24H24.12 protein</fullName>
    </submittedName>
</protein>
<dbReference type="AlphaFoldDB" id="O81435"/>
<name>O81435_ARATH</name>
<reference evidence="2" key="2">
    <citation type="submission" date="1998-07" db="EMBL/GenBank/DDBJ databases">
        <title>The sequence of A. thaliana T24H24.</title>
        <authorList>
            <person name="Courtney L."/>
            <person name="Stoneking T."/>
            <person name="Langston Y."/>
            <person name="Mead K."/>
        </authorList>
    </citation>
    <scope>NUCLEOTIDE SEQUENCE</scope>
</reference>
<accession>O81435</accession>
<reference evidence="2" key="1">
    <citation type="submission" date="1998-07" db="EMBL/GenBank/DDBJ databases">
        <title>The A. thaliana Genome Sequencing Project.</title>
        <authorList>
            <person name="WashU"/>
        </authorList>
    </citation>
    <scope>NUCLEOTIDE SEQUENCE</scope>
</reference>
<dbReference type="EMBL" id="AL161499">
    <property type="protein sequence ID" value="CAB77874.1"/>
    <property type="molecule type" value="Genomic_DNA"/>
</dbReference>
<feature type="domain" description="RNase H type-1" evidence="1">
    <location>
        <begin position="2"/>
        <end position="66"/>
    </location>
</feature>
<sequence length="375" mass="42217">MGIRDIHAHSDSQLVISQFHGEYEAKDERMEAYLELVKTLTQQFESFELTMIPRGENTSADALAALAYTSDPFVKRIIPVEGIEHPSIDLTVKYVGTETSATCNFTQVTRSTTAAARALAAAAEAGAAEEEPELGTPEQPASYEPEPYNDWRIPIIDYIERGITPPEKWETRKLKAQSARYCIMEGRLMKRSVVGYFWPTMLANCIAHSLRCDKCQRHAPTLHQLPKEMSSISSPYPFMKWSMDVVGPMEASGGKKKLKNLLVTEKQVEDFLWENIVCRHGIPYEIITDNGTNLTSGKIKAFCDKCKIRLTISTPVTHKVTDRQKPPTKLYLATSRKDLIPKYQCGPTYSTEFSGATELHLANQRKKHRSLSPMV</sequence>
<dbReference type="InterPro" id="IPR012337">
    <property type="entry name" value="RNaseH-like_sf"/>
</dbReference>
<organism evidence="2">
    <name type="scientific">Arabidopsis thaliana</name>
    <name type="common">Mouse-ear cress</name>
    <dbReference type="NCBI Taxonomy" id="3702"/>
    <lineage>
        <taxon>Eukaryota</taxon>
        <taxon>Viridiplantae</taxon>
        <taxon>Streptophyta</taxon>
        <taxon>Embryophyta</taxon>
        <taxon>Tracheophyta</taxon>
        <taxon>Spermatophyta</taxon>
        <taxon>Magnoliopsida</taxon>
        <taxon>eudicotyledons</taxon>
        <taxon>Gunneridae</taxon>
        <taxon>Pentapetalae</taxon>
        <taxon>rosids</taxon>
        <taxon>malvids</taxon>
        <taxon>Brassicales</taxon>
        <taxon>Brassicaceae</taxon>
        <taxon>Camelineae</taxon>
        <taxon>Arabidopsis</taxon>
    </lineage>
</organism>
<dbReference type="Pfam" id="PF13456">
    <property type="entry name" value="RVT_3"/>
    <property type="match status" value="1"/>
</dbReference>
<dbReference type="GO" id="GO:0004523">
    <property type="term" value="F:RNA-DNA hybrid ribonuclease activity"/>
    <property type="evidence" value="ECO:0007669"/>
    <property type="project" value="InterPro"/>
</dbReference>
<dbReference type="PANTHER" id="PTHR48475">
    <property type="entry name" value="RIBONUCLEASE H"/>
    <property type="match status" value="1"/>
</dbReference>
<evidence type="ECO:0000313" key="3">
    <source>
        <dbReference type="EMBL" id="CAB77874.1"/>
    </source>
</evidence>
<proteinExistence type="predicted"/>